<organism evidence="2 3">
    <name type="scientific">Necator americanus</name>
    <name type="common">Human hookworm</name>
    <dbReference type="NCBI Taxonomy" id="51031"/>
    <lineage>
        <taxon>Eukaryota</taxon>
        <taxon>Metazoa</taxon>
        <taxon>Ecdysozoa</taxon>
        <taxon>Nematoda</taxon>
        <taxon>Chromadorea</taxon>
        <taxon>Rhabditida</taxon>
        <taxon>Rhabditina</taxon>
        <taxon>Rhabditomorpha</taxon>
        <taxon>Strongyloidea</taxon>
        <taxon>Ancylostomatidae</taxon>
        <taxon>Bunostominae</taxon>
        <taxon>Necator</taxon>
    </lineage>
</organism>
<name>A0ABR1E3N7_NECAM</name>
<dbReference type="Pfam" id="PF09773">
    <property type="entry name" value="Meckelin"/>
    <property type="match status" value="2"/>
</dbReference>
<dbReference type="Proteomes" id="UP001303046">
    <property type="component" value="Unassembled WGS sequence"/>
</dbReference>
<feature type="transmembrane region" description="Helical" evidence="1">
    <location>
        <begin position="764"/>
        <end position="785"/>
    </location>
</feature>
<keyword evidence="1" id="KW-0472">Membrane</keyword>
<feature type="transmembrane region" description="Helical" evidence="1">
    <location>
        <begin position="162"/>
        <end position="181"/>
    </location>
</feature>
<dbReference type="PANTHER" id="PTHR21274:SF0">
    <property type="entry name" value="MECKELIN"/>
    <property type="match status" value="1"/>
</dbReference>
<dbReference type="PANTHER" id="PTHR21274">
    <property type="entry name" value="MECKELIN"/>
    <property type="match status" value="1"/>
</dbReference>
<evidence type="ECO:0000313" key="3">
    <source>
        <dbReference type="Proteomes" id="UP001303046"/>
    </source>
</evidence>
<keyword evidence="3" id="KW-1185">Reference proteome</keyword>
<keyword evidence="1" id="KW-1133">Transmembrane helix</keyword>
<dbReference type="InterPro" id="IPR019170">
    <property type="entry name" value="Meckelin"/>
</dbReference>
<sequence length="995" mass="111142">MTFRVTILGNSTLKQILRSLRHLVYPMGYSAVFFSTLVVVVCIYLLLYLMAATANAVLDVGDAIIPCSEVIKNVQPTAWYAIPVAVISSLYRISQDEVMSEYTRDIDARTWIVRHSFPPNRLTKLFLSKFSSRFLSNGYDINPTVTTTALTVRATSERQNNCVVFVSVISAVHLIFCPTLLCKILEQRTGQNDMRHAAVARAAAFEAVRAVEKSIEVGVGPKQPTAAKNAAWKGPSCQTCTDGTVPDASKRRCRCPTGSVIRNITPSTIVCQVCPQGFYSSPSGLECIICPSPPCCPGGSIYISHHGGESLTESITKAQNDTDSSSQCKKCGKGTMPNREENACELCGTLECYCKMNRSLCASAAVTPVITTTIHLSSGTVVRSALLDEILEGVSSRCSVGSEQDCQTLANLCVLQNYDTSAGTACDIIEKLRHQRAENVLPLLFFSNDADTELYRETAIPQLFMFDSGFAGHLHIILFRYALNGSFLGITRAEKVLQPCAAMETSYLFEFGRRYNLDCSMATDRVVFDKDASFFEAYLKFFDEKGMAQRSRDGLIFPPYLWIEYSEVNTSQSDAVPTKLSVTYEIDPSRHDRELEISMAVLGPLSVLWAAMKAYSWGRRSGKASLLDASTVLQFLLYECAALGEVFFVVITAMSCWITFAYKSQKYPFYSTLNENQEWVLMAYLVTTLCLKLIALVHTILEMVLQETFFIDWERPRVVEDTQQHRPISRDVSKDRMELPVVVWRTYLVANEWAELRCVRATSVGLQLVLVMVLLETFNFIRFSIVQPGFGDGSASTDSTFMTRFAVVVSCYLFVGFLQWVVQVVVVERMILDPFHNFIDLCSIANISVLSLTHPLHGHYIHGRSVHGRADTNMAEMNEFLKKERDDLCGFRGLEPTSHLQTFTVCLPSGFRKRYDEIMNTAKNSTAQTRLSGLDQTTAKMTATVRAHQQMNIFLQEMIDHSSNDVDYIIRDRSFAEAILDAELTDTSQNGNFLS</sequence>
<evidence type="ECO:0000313" key="2">
    <source>
        <dbReference type="EMBL" id="KAK6757243.1"/>
    </source>
</evidence>
<evidence type="ECO:0000256" key="1">
    <source>
        <dbReference type="SAM" id="Phobius"/>
    </source>
</evidence>
<gene>
    <name evidence="2" type="primary">Necator_chrV.g20002</name>
    <name evidence="2" type="ORF">RB195_015210</name>
</gene>
<keyword evidence="1" id="KW-0812">Transmembrane</keyword>
<proteinExistence type="predicted"/>
<feature type="transmembrane region" description="Helical" evidence="1">
    <location>
        <begin position="680"/>
        <end position="701"/>
    </location>
</feature>
<accession>A0ABR1E3N7</accession>
<feature type="transmembrane region" description="Helical" evidence="1">
    <location>
        <begin position="27"/>
        <end position="49"/>
    </location>
</feature>
<reference evidence="2 3" key="1">
    <citation type="submission" date="2023-08" db="EMBL/GenBank/DDBJ databases">
        <title>A Necator americanus chromosomal reference genome.</title>
        <authorList>
            <person name="Ilik V."/>
            <person name="Petrzelkova K.J."/>
            <person name="Pardy F."/>
            <person name="Fuh T."/>
            <person name="Niatou-Singa F.S."/>
            <person name="Gouil Q."/>
            <person name="Baker L."/>
            <person name="Ritchie M.E."/>
            <person name="Jex A.R."/>
            <person name="Gazzola D."/>
            <person name="Li H."/>
            <person name="Toshio Fujiwara R."/>
            <person name="Zhan B."/>
            <person name="Aroian R.V."/>
            <person name="Pafco B."/>
            <person name="Schwarz E.M."/>
        </authorList>
    </citation>
    <scope>NUCLEOTIDE SEQUENCE [LARGE SCALE GENOMIC DNA]</scope>
    <source>
        <strain evidence="2 3">Aroian</strain>
        <tissue evidence="2">Whole animal</tissue>
    </source>
</reference>
<protein>
    <submittedName>
        <fullName evidence="2">Uncharacterized protein</fullName>
    </submittedName>
</protein>
<dbReference type="EMBL" id="JAVFWL010000005">
    <property type="protein sequence ID" value="KAK6757243.1"/>
    <property type="molecule type" value="Genomic_DNA"/>
</dbReference>
<feature type="transmembrane region" description="Helical" evidence="1">
    <location>
        <begin position="805"/>
        <end position="827"/>
    </location>
</feature>
<comment type="caution">
    <text evidence="2">The sequence shown here is derived from an EMBL/GenBank/DDBJ whole genome shotgun (WGS) entry which is preliminary data.</text>
</comment>
<feature type="transmembrane region" description="Helical" evidence="1">
    <location>
        <begin position="636"/>
        <end position="660"/>
    </location>
</feature>